<dbReference type="EMBL" id="QPJD01000050">
    <property type="protein sequence ID" value="RCW39874.1"/>
    <property type="molecule type" value="Genomic_DNA"/>
</dbReference>
<dbReference type="AlphaFoldDB" id="A0A368VFM3"/>
<gene>
    <name evidence="1" type="ORF">DFP97_1502</name>
</gene>
<evidence type="ECO:0000313" key="2">
    <source>
        <dbReference type="Proteomes" id="UP000252415"/>
    </source>
</evidence>
<protein>
    <submittedName>
        <fullName evidence="1">Uncharacterized protein</fullName>
    </submittedName>
</protein>
<reference evidence="1 2" key="1">
    <citation type="submission" date="2018-07" db="EMBL/GenBank/DDBJ databases">
        <title>Genomic Encyclopedia of Type Strains, Phase III (KMG-III): the genomes of soil and plant-associated and newly described type strains.</title>
        <authorList>
            <person name="Whitman W."/>
        </authorList>
    </citation>
    <scope>NUCLEOTIDE SEQUENCE [LARGE SCALE GENOMIC DNA]</scope>
    <source>
        <strain evidence="1 2">CECT 7506</strain>
    </source>
</reference>
<evidence type="ECO:0000313" key="1">
    <source>
        <dbReference type="EMBL" id="RCW39874.1"/>
    </source>
</evidence>
<proteinExistence type="predicted"/>
<organism evidence="1 2">
    <name type="scientific">Paenibacillus prosopidis</name>
    <dbReference type="NCBI Taxonomy" id="630520"/>
    <lineage>
        <taxon>Bacteria</taxon>
        <taxon>Bacillati</taxon>
        <taxon>Bacillota</taxon>
        <taxon>Bacilli</taxon>
        <taxon>Bacillales</taxon>
        <taxon>Paenibacillaceae</taxon>
        <taxon>Paenibacillus</taxon>
    </lineage>
</organism>
<name>A0A368VFM3_9BACL</name>
<keyword evidence="2" id="KW-1185">Reference proteome</keyword>
<comment type="caution">
    <text evidence="1">The sequence shown here is derived from an EMBL/GenBank/DDBJ whole genome shotgun (WGS) entry which is preliminary data.</text>
</comment>
<sequence>MHADGQETMSFVFAPGGLAGDEYIIFDRVSTVASLPEELRLFKEFTKKLTKGFT</sequence>
<dbReference type="Proteomes" id="UP000252415">
    <property type="component" value="Unassembled WGS sequence"/>
</dbReference>
<accession>A0A368VFM3</accession>